<organism evidence="13">
    <name type="scientific">Physcomitrium patens</name>
    <name type="common">Spreading-leaved earth moss</name>
    <name type="synonym">Physcomitrella patens</name>
    <dbReference type="NCBI Taxonomy" id="3218"/>
    <lineage>
        <taxon>Eukaryota</taxon>
        <taxon>Viridiplantae</taxon>
        <taxon>Streptophyta</taxon>
        <taxon>Embryophyta</taxon>
        <taxon>Bryophyta</taxon>
        <taxon>Bryophytina</taxon>
        <taxon>Bryopsida</taxon>
        <taxon>Funariidae</taxon>
        <taxon>Funariales</taxon>
        <taxon>Funariaceae</taxon>
        <taxon>Physcomitrium</taxon>
    </lineage>
</organism>
<evidence type="ECO:0000256" key="7">
    <source>
        <dbReference type="ARBA" id="ARBA00022884"/>
    </source>
</evidence>
<dbReference type="GeneID" id="112287472"/>
<feature type="domain" description="Helicase ATP-binding" evidence="11">
    <location>
        <begin position="147"/>
        <end position="327"/>
    </location>
</feature>
<dbReference type="STRING" id="3218.A0A2K1JZV7"/>
<dbReference type="InterPro" id="IPR001650">
    <property type="entry name" value="Helicase_C-like"/>
</dbReference>
<dbReference type="OMA" id="YSGFHGR"/>
<evidence type="ECO:0000256" key="4">
    <source>
        <dbReference type="ARBA" id="ARBA00022801"/>
    </source>
</evidence>
<dbReference type="Gene3D" id="3.40.50.300">
    <property type="entry name" value="P-loop containing nucleotide triphosphate hydrolases"/>
    <property type="match status" value="2"/>
</dbReference>
<keyword evidence="15" id="KW-1185">Reference proteome</keyword>
<feature type="compositionally biased region" description="Basic and acidic residues" evidence="10">
    <location>
        <begin position="646"/>
        <end position="658"/>
    </location>
</feature>
<dbReference type="Gramene" id="Pp3c10_20840V3.1">
    <property type="protein sequence ID" value="Pp3c10_20840V3.1"/>
    <property type="gene ID" value="Pp3c10_20840"/>
</dbReference>
<dbReference type="GO" id="GO:0005524">
    <property type="term" value="F:ATP binding"/>
    <property type="evidence" value="ECO:0007669"/>
    <property type="project" value="UniProtKB-KW"/>
</dbReference>
<dbReference type="PROSITE" id="PS00039">
    <property type="entry name" value="DEAD_ATP_HELICASE"/>
    <property type="match status" value="1"/>
</dbReference>
<evidence type="ECO:0000256" key="2">
    <source>
        <dbReference type="ARBA" id="ARBA00012552"/>
    </source>
</evidence>
<dbReference type="PANTHER" id="PTHR47963">
    <property type="entry name" value="DEAD-BOX ATP-DEPENDENT RNA HELICASE 47, MITOCHONDRIAL"/>
    <property type="match status" value="1"/>
</dbReference>
<feature type="region of interest" description="Disordered" evidence="10">
    <location>
        <begin position="644"/>
        <end position="695"/>
    </location>
</feature>
<dbReference type="PANTHER" id="PTHR47963:SF8">
    <property type="entry name" value="ATP-DEPENDENT RNA HELICASE DEAD"/>
    <property type="match status" value="1"/>
</dbReference>
<keyword evidence="6 9" id="KW-0067">ATP-binding</keyword>
<dbReference type="AlphaFoldDB" id="A0A2K1JZV7"/>
<dbReference type="InterPro" id="IPR059027">
    <property type="entry name" value="DD_DDX21-DDX50"/>
</dbReference>
<name>A0A2K1JZV7_PHYPA</name>
<feature type="compositionally biased region" description="Low complexity" evidence="10">
    <location>
        <begin position="57"/>
        <end position="66"/>
    </location>
</feature>
<feature type="region of interest" description="Disordered" evidence="10">
    <location>
        <begin position="1"/>
        <end position="96"/>
    </location>
</feature>
<dbReference type="CDD" id="cd18787">
    <property type="entry name" value="SF2_C_DEAD"/>
    <property type="match status" value="1"/>
</dbReference>
<dbReference type="OrthoDB" id="4255at2759"/>
<dbReference type="EMBL" id="ABEU02000010">
    <property type="protein sequence ID" value="PNR47062.1"/>
    <property type="molecule type" value="Genomic_DNA"/>
</dbReference>
<dbReference type="GO" id="GO:0005730">
    <property type="term" value="C:nucleolus"/>
    <property type="evidence" value="ECO:0000318"/>
    <property type="project" value="GO_Central"/>
</dbReference>
<dbReference type="PaxDb" id="3218-PP1S67_231V6.1"/>
<keyword evidence="5 9" id="KW-0347">Helicase</keyword>
<dbReference type="InterPro" id="IPR027417">
    <property type="entry name" value="P-loop_NTPase"/>
</dbReference>
<dbReference type="RefSeq" id="XP_024386253.1">
    <property type="nucleotide sequence ID" value="XM_024530485.2"/>
</dbReference>
<evidence type="ECO:0000256" key="10">
    <source>
        <dbReference type="SAM" id="MobiDB-lite"/>
    </source>
</evidence>
<dbReference type="SMART" id="SM00490">
    <property type="entry name" value="HELICc"/>
    <property type="match status" value="1"/>
</dbReference>
<dbReference type="SUPFAM" id="SSF54928">
    <property type="entry name" value="RNA-binding domain, RBD"/>
    <property type="match status" value="1"/>
</dbReference>
<dbReference type="InterPro" id="IPR012562">
    <property type="entry name" value="GUCT"/>
</dbReference>
<protein>
    <recommendedName>
        <fullName evidence="2">RNA helicase</fullName>
        <ecNumber evidence="2">3.6.4.13</ecNumber>
    </recommendedName>
</protein>
<dbReference type="SMART" id="SM00487">
    <property type="entry name" value="DEXDc"/>
    <property type="match status" value="1"/>
</dbReference>
<dbReference type="InterPro" id="IPR011545">
    <property type="entry name" value="DEAD/DEAH_box_helicase_dom"/>
</dbReference>
<evidence type="ECO:0000313" key="15">
    <source>
        <dbReference type="Proteomes" id="UP000006727"/>
    </source>
</evidence>
<evidence type="ECO:0000256" key="8">
    <source>
        <dbReference type="ARBA" id="ARBA00047984"/>
    </source>
</evidence>
<evidence type="ECO:0000313" key="13">
    <source>
        <dbReference type="EMBL" id="PNR47062.1"/>
    </source>
</evidence>
<evidence type="ECO:0000256" key="1">
    <source>
        <dbReference type="ARBA" id="ARBA00006517"/>
    </source>
</evidence>
<feature type="compositionally biased region" description="Basic and acidic residues" evidence="10">
    <location>
        <begin position="67"/>
        <end position="78"/>
    </location>
</feature>
<feature type="domain" description="Helicase C-terminal" evidence="12">
    <location>
        <begin position="356"/>
        <end position="506"/>
    </location>
</feature>
<dbReference type="EnsemblPlants" id="Pp3c10_20840V3.1">
    <property type="protein sequence ID" value="Pp3c10_20840V3.1"/>
    <property type="gene ID" value="Pp3c10_20840"/>
</dbReference>
<dbReference type="Gene3D" id="3.30.70.2280">
    <property type="match status" value="1"/>
</dbReference>
<dbReference type="GO" id="GO:0016787">
    <property type="term" value="F:hydrolase activity"/>
    <property type="evidence" value="ECO:0007669"/>
    <property type="project" value="UniProtKB-KW"/>
</dbReference>
<dbReference type="Pfam" id="PF26142">
    <property type="entry name" value="DD_DDX21-DDX50"/>
    <property type="match status" value="1"/>
</dbReference>
<dbReference type="Pfam" id="PF00271">
    <property type="entry name" value="Helicase_C"/>
    <property type="match status" value="1"/>
</dbReference>
<dbReference type="EnsemblPlants" id="Pp3c10_20840V3.2">
    <property type="protein sequence ID" value="Pp3c10_20840V3.2"/>
    <property type="gene ID" value="Pp3c10_20840"/>
</dbReference>
<comment type="catalytic activity">
    <reaction evidence="8">
        <text>ATP + H2O = ADP + phosphate + H(+)</text>
        <dbReference type="Rhea" id="RHEA:13065"/>
        <dbReference type="ChEBI" id="CHEBI:15377"/>
        <dbReference type="ChEBI" id="CHEBI:15378"/>
        <dbReference type="ChEBI" id="CHEBI:30616"/>
        <dbReference type="ChEBI" id="CHEBI:43474"/>
        <dbReference type="ChEBI" id="CHEBI:456216"/>
        <dbReference type="EC" id="3.6.4.13"/>
    </reaction>
</comment>
<dbReference type="Pfam" id="PF08152">
    <property type="entry name" value="GUCT"/>
    <property type="match status" value="1"/>
</dbReference>
<dbReference type="InterPro" id="IPR014001">
    <property type="entry name" value="Helicase_ATP-bd"/>
</dbReference>
<dbReference type="EC" id="3.6.4.13" evidence="2"/>
<dbReference type="CDD" id="cd00268">
    <property type="entry name" value="DEADc"/>
    <property type="match status" value="1"/>
</dbReference>
<comment type="similarity">
    <text evidence="1">Belongs to the DEAD box helicase family. DDX21/DDX50 subfamily.</text>
</comment>
<dbReference type="InterPro" id="IPR035979">
    <property type="entry name" value="RBD_domain_sf"/>
</dbReference>
<proteinExistence type="inferred from homology"/>
<keyword evidence="4 9" id="KW-0378">Hydrolase</keyword>
<reference evidence="13 15" key="2">
    <citation type="journal article" date="2018" name="Plant J.">
        <title>The Physcomitrella patens chromosome-scale assembly reveals moss genome structure and evolution.</title>
        <authorList>
            <person name="Lang D."/>
            <person name="Ullrich K.K."/>
            <person name="Murat F."/>
            <person name="Fuchs J."/>
            <person name="Jenkins J."/>
            <person name="Haas F.B."/>
            <person name="Piednoel M."/>
            <person name="Gundlach H."/>
            <person name="Van Bel M."/>
            <person name="Meyberg R."/>
            <person name="Vives C."/>
            <person name="Morata J."/>
            <person name="Symeonidi A."/>
            <person name="Hiss M."/>
            <person name="Muchero W."/>
            <person name="Kamisugi Y."/>
            <person name="Saleh O."/>
            <person name="Blanc G."/>
            <person name="Decker E.L."/>
            <person name="van Gessel N."/>
            <person name="Grimwood J."/>
            <person name="Hayes R.D."/>
            <person name="Graham S.W."/>
            <person name="Gunter L.E."/>
            <person name="McDaniel S.F."/>
            <person name="Hoernstein S.N.W."/>
            <person name="Larsson A."/>
            <person name="Li F.W."/>
            <person name="Perroud P.F."/>
            <person name="Phillips J."/>
            <person name="Ranjan P."/>
            <person name="Rokshar D.S."/>
            <person name="Rothfels C.J."/>
            <person name="Schneider L."/>
            <person name="Shu S."/>
            <person name="Stevenson D.W."/>
            <person name="Thummler F."/>
            <person name="Tillich M."/>
            <person name="Villarreal Aguilar J.C."/>
            <person name="Widiez T."/>
            <person name="Wong G.K."/>
            <person name="Wymore A."/>
            <person name="Zhang Y."/>
            <person name="Zimmer A.D."/>
            <person name="Quatrano R.S."/>
            <person name="Mayer K.F.X."/>
            <person name="Goodstein D."/>
            <person name="Casacuberta J.M."/>
            <person name="Vandepoele K."/>
            <person name="Reski R."/>
            <person name="Cuming A.C."/>
            <person name="Tuskan G.A."/>
            <person name="Maumus F."/>
            <person name="Salse J."/>
            <person name="Schmutz J."/>
            <person name="Rensing S.A."/>
        </authorList>
    </citation>
    <scope>NUCLEOTIDE SEQUENCE [LARGE SCALE GENOMIC DNA]</scope>
    <source>
        <strain evidence="14 15">cv. Gransden 2004</strain>
    </source>
</reference>
<evidence type="ECO:0000256" key="9">
    <source>
        <dbReference type="RuleBase" id="RU000492"/>
    </source>
</evidence>
<dbReference type="GO" id="GO:0003729">
    <property type="term" value="F:mRNA binding"/>
    <property type="evidence" value="ECO:0000318"/>
    <property type="project" value="GO_Central"/>
</dbReference>
<keyword evidence="3 9" id="KW-0547">Nucleotide-binding</keyword>
<dbReference type="Proteomes" id="UP000006727">
    <property type="component" value="Chromosome 10"/>
</dbReference>
<evidence type="ECO:0000259" key="11">
    <source>
        <dbReference type="PROSITE" id="PS51192"/>
    </source>
</evidence>
<dbReference type="InterPro" id="IPR044742">
    <property type="entry name" value="DEAD/DEAH_RhlB"/>
</dbReference>
<dbReference type="SUPFAM" id="SSF52540">
    <property type="entry name" value="P-loop containing nucleoside triphosphate hydrolases"/>
    <property type="match status" value="1"/>
</dbReference>
<reference evidence="14" key="3">
    <citation type="submission" date="2020-12" db="UniProtKB">
        <authorList>
            <consortium name="EnsemblPlants"/>
        </authorList>
    </citation>
    <scope>IDENTIFICATION</scope>
</reference>
<accession>A0A2K1JZV7</accession>
<dbReference type="KEGG" id="ppp:112287472"/>
<evidence type="ECO:0000313" key="14">
    <source>
        <dbReference type="EnsemblPlants" id="Pp3c10_20840V3.1"/>
    </source>
</evidence>
<dbReference type="CDD" id="cd12937">
    <property type="entry name" value="GUCT_RH7_like"/>
    <property type="match status" value="1"/>
</dbReference>
<dbReference type="InterPro" id="IPR050547">
    <property type="entry name" value="DEAD_box_RNA_helicases"/>
</dbReference>
<dbReference type="PROSITE" id="PS51192">
    <property type="entry name" value="HELICASE_ATP_BIND_1"/>
    <property type="match status" value="1"/>
</dbReference>
<reference evidence="13 15" key="1">
    <citation type="journal article" date="2008" name="Science">
        <title>The Physcomitrella genome reveals evolutionary insights into the conquest of land by plants.</title>
        <authorList>
            <person name="Rensing S."/>
            <person name="Lang D."/>
            <person name="Zimmer A."/>
            <person name="Terry A."/>
            <person name="Salamov A."/>
            <person name="Shapiro H."/>
            <person name="Nishiyama T."/>
            <person name="Perroud P.-F."/>
            <person name="Lindquist E."/>
            <person name="Kamisugi Y."/>
            <person name="Tanahashi T."/>
            <person name="Sakakibara K."/>
            <person name="Fujita T."/>
            <person name="Oishi K."/>
            <person name="Shin-I T."/>
            <person name="Kuroki Y."/>
            <person name="Toyoda A."/>
            <person name="Suzuki Y."/>
            <person name="Hashimoto A."/>
            <person name="Yamaguchi K."/>
            <person name="Sugano A."/>
            <person name="Kohara Y."/>
            <person name="Fujiyama A."/>
            <person name="Anterola A."/>
            <person name="Aoki S."/>
            <person name="Ashton N."/>
            <person name="Barbazuk W.B."/>
            <person name="Barker E."/>
            <person name="Bennetzen J."/>
            <person name="Bezanilla M."/>
            <person name="Blankenship R."/>
            <person name="Cho S.H."/>
            <person name="Dutcher S."/>
            <person name="Estelle M."/>
            <person name="Fawcett J.A."/>
            <person name="Gundlach H."/>
            <person name="Hanada K."/>
            <person name="Heyl A."/>
            <person name="Hicks K.A."/>
            <person name="Hugh J."/>
            <person name="Lohr M."/>
            <person name="Mayer K."/>
            <person name="Melkozernov A."/>
            <person name="Murata T."/>
            <person name="Nelson D."/>
            <person name="Pils B."/>
            <person name="Prigge M."/>
            <person name="Reiss B."/>
            <person name="Renner T."/>
            <person name="Rombauts S."/>
            <person name="Rushton P."/>
            <person name="Sanderfoot A."/>
            <person name="Schween G."/>
            <person name="Shiu S.-H."/>
            <person name="Stueber K."/>
            <person name="Theodoulou F.L."/>
            <person name="Tu H."/>
            <person name="Van de Peer Y."/>
            <person name="Verrier P.J."/>
            <person name="Waters E."/>
            <person name="Wood A."/>
            <person name="Yang L."/>
            <person name="Cove D."/>
            <person name="Cuming A."/>
            <person name="Hasebe M."/>
            <person name="Lucas S."/>
            <person name="Mishler D.B."/>
            <person name="Reski R."/>
            <person name="Grigoriev I."/>
            <person name="Quatrano R.S."/>
            <person name="Boore J.L."/>
        </authorList>
    </citation>
    <scope>NUCLEOTIDE SEQUENCE [LARGE SCALE GENOMIC DNA]</scope>
    <source>
        <strain evidence="14 15">cv. Gransden 2004</strain>
    </source>
</reference>
<dbReference type="PROSITE" id="PS51194">
    <property type="entry name" value="HELICASE_CTER"/>
    <property type="match status" value="1"/>
</dbReference>
<evidence type="ECO:0000259" key="12">
    <source>
        <dbReference type="PROSITE" id="PS51194"/>
    </source>
</evidence>
<dbReference type="Pfam" id="PF00270">
    <property type="entry name" value="DEAD"/>
    <property type="match status" value="1"/>
</dbReference>
<dbReference type="GO" id="GO:0003724">
    <property type="term" value="F:RNA helicase activity"/>
    <property type="evidence" value="ECO:0000318"/>
    <property type="project" value="GO_Central"/>
</dbReference>
<evidence type="ECO:0000256" key="6">
    <source>
        <dbReference type="ARBA" id="ARBA00022840"/>
    </source>
</evidence>
<feature type="compositionally biased region" description="Gly residues" evidence="10">
    <location>
        <begin position="659"/>
        <end position="695"/>
    </location>
</feature>
<gene>
    <name evidence="14" type="primary">LOC112287472</name>
    <name evidence="13" type="ORF">PHYPA_014182</name>
</gene>
<dbReference type="InterPro" id="IPR000629">
    <property type="entry name" value="RNA-helicase_DEAD-box_CS"/>
</dbReference>
<dbReference type="FunCoup" id="A0A2K1JZV7">
    <property type="interactions" value="3235"/>
</dbReference>
<evidence type="ECO:0000256" key="5">
    <source>
        <dbReference type="ARBA" id="ARBA00022806"/>
    </source>
</evidence>
<keyword evidence="7" id="KW-0694">RNA-binding</keyword>
<sequence>MPGPVAMENGQLTVENGKKSKKVKVTESVGEEIEVTASPPLPESEKKKKKKEKKVSSDSAEGSAEAENGHAGEPEVVKVSKKKRAKSPEDDGAAAKKIQKVVENGGKEVGAAVDPMAVSNFNIGKALRDKLKAKGIESLFPIQAQTFEAVFDGNDMVGRARTGQGKTLAFVLPVLESLSQSGYTKNLQRGRAAAVIVLAPTRELAKQVHADFETYGSAVGLSTVCVYGGAPYGPQENALRRGVDIVVGTPGRIKDHFERGTLNLKSLKFRILDEADEMLNMGFVDDVETILGGVDDPSKVQTLLFSATLPTWVQQIARKFLKATRKTVDLVGDEKMKASNSVRHLLLPGHYSMRTQLVQDVISCYGSGGRIIVFTETKNDASELAGALKSGTARALHGDIPQNQREVTLQGFRTGKFSVLVATDVAARGLDINDVQLVIQCEPPRDAETYIHRSGRTGRAGNTGVSVLFFDRKKEYMVPQIERKAGFKFERIAAPQPLDIAKASGNTATDSVLAVSDTVVPLFRQAAKDLVESSGLPILDILAKAIAKISGQTELKRRSLLTSHDDSTTLILKANTSMYSPTYAFNCLRKFLPETIINEVRRMNLTVDGKGAVFDVPSKNVDEFIAEQEGENFTVEVLDALPELQVKPDRSGGEDRSFGGRGGRGGRGFGGRGGGYGGSRGGSRGGGGGGRFNRR</sequence>
<dbReference type="Gramene" id="Pp3c10_20840V3.2">
    <property type="protein sequence ID" value="Pp3c10_20840V3.2"/>
    <property type="gene ID" value="Pp3c10_20840"/>
</dbReference>
<evidence type="ECO:0000256" key="3">
    <source>
        <dbReference type="ARBA" id="ARBA00022741"/>
    </source>
</evidence>